<reference evidence="1" key="3">
    <citation type="journal article" date="2017" name="Nature">
        <title>Genome sequence of the progenitor of the wheat D genome Aegilops tauschii.</title>
        <authorList>
            <person name="Luo M.C."/>
            <person name="Gu Y.Q."/>
            <person name="Puiu D."/>
            <person name="Wang H."/>
            <person name="Twardziok S.O."/>
            <person name="Deal K.R."/>
            <person name="Huo N."/>
            <person name="Zhu T."/>
            <person name="Wang L."/>
            <person name="Wang Y."/>
            <person name="McGuire P.E."/>
            <person name="Liu S."/>
            <person name="Long H."/>
            <person name="Ramasamy R.K."/>
            <person name="Rodriguez J.C."/>
            <person name="Van S.L."/>
            <person name="Yuan L."/>
            <person name="Wang Z."/>
            <person name="Xia Z."/>
            <person name="Xiao L."/>
            <person name="Anderson O.D."/>
            <person name="Ouyang S."/>
            <person name="Liang Y."/>
            <person name="Zimin A.V."/>
            <person name="Pertea G."/>
            <person name="Qi P."/>
            <person name="Bennetzen J.L."/>
            <person name="Dai X."/>
            <person name="Dawson M.W."/>
            <person name="Muller H.G."/>
            <person name="Kugler K."/>
            <person name="Rivarola-Duarte L."/>
            <person name="Spannagl M."/>
            <person name="Mayer K.F.X."/>
            <person name="Lu F.H."/>
            <person name="Bevan M.W."/>
            <person name="Leroy P."/>
            <person name="Li P."/>
            <person name="You F.M."/>
            <person name="Sun Q."/>
            <person name="Liu Z."/>
            <person name="Lyons E."/>
            <person name="Wicker T."/>
            <person name="Salzberg S.L."/>
            <person name="Devos K.M."/>
            <person name="Dvorak J."/>
        </authorList>
    </citation>
    <scope>NUCLEOTIDE SEQUENCE [LARGE SCALE GENOMIC DNA]</scope>
    <source>
        <strain evidence="1">cv. AL8/78</strain>
    </source>
</reference>
<reference evidence="1" key="5">
    <citation type="journal article" date="2021" name="G3 (Bethesda)">
        <title>Aegilops tauschii genome assembly Aet v5.0 features greater sequence contiguity and improved annotation.</title>
        <authorList>
            <person name="Wang L."/>
            <person name="Zhu T."/>
            <person name="Rodriguez J.C."/>
            <person name="Deal K.R."/>
            <person name="Dubcovsky J."/>
            <person name="McGuire P.E."/>
            <person name="Lux T."/>
            <person name="Spannagl M."/>
            <person name="Mayer K.F.X."/>
            <person name="Baldrich P."/>
            <person name="Meyers B.C."/>
            <person name="Huo N."/>
            <person name="Gu Y.Q."/>
            <person name="Zhou H."/>
            <person name="Devos K.M."/>
            <person name="Bennetzen J.L."/>
            <person name="Unver T."/>
            <person name="Budak H."/>
            <person name="Gulick P.J."/>
            <person name="Galiba G."/>
            <person name="Kalapos B."/>
            <person name="Nelson D.R."/>
            <person name="Li P."/>
            <person name="You F.M."/>
            <person name="Luo M.C."/>
            <person name="Dvorak J."/>
        </authorList>
    </citation>
    <scope>NUCLEOTIDE SEQUENCE [LARGE SCALE GENOMIC DNA]</scope>
    <source>
        <strain evidence="1">cv. AL8/78</strain>
    </source>
</reference>
<organism evidence="1 2">
    <name type="scientific">Aegilops tauschii subsp. strangulata</name>
    <name type="common">Goatgrass</name>
    <dbReference type="NCBI Taxonomy" id="200361"/>
    <lineage>
        <taxon>Eukaryota</taxon>
        <taxon>Viridiplantae</taxon>
        <taxon>Streptophyta</taxon>
        <taxon>Embryophyta</taxon>
        <taxon>Tracheophyta</taxon>
        <taxon>Spermatophyta</taxon>
        <taxon>Magnoliopsida</taxon>
        <taxon>Liliopsida</taxon>
        <taxon>Poales</taxon>
        <taxon>Poaceae</taxon>
        <taxon>BOP clade</taxon>
        <taxon>Pooideae</taxon>
        <taxon>Triticodae</taxon>
        <taxon>Triticeae</taxon>
        <taxon>Triticinae</taxon>
        <taxon>Aegilops</taxon>
    </lineage>
</organism>
<accession>A0A453NB37</accession>
<reference evidence="2" key="2">
    <citation type="journal article" date="2017" name="Nat. Plants">
        <title>The Aegilops tauschii genome reveals multiple impacts of transposons.</title>
        <authorList>
            <person name="Zhao G."/>
            <person name="Zou C."/>
            <person name="Li K."/>
            <person name="Wang K."/>
            <person name="Li T."/>
            <person name="Gao L."/>
            <person name="Zhang X."/>
            <person name="Wang H."/>
            <person name="Yang Z."/>
            <person name="Liu X."/>
            <person name="Jiang W."/>
            <person name="Mao L."/>
            <person name="Kong X."/>
            <person name="Jiao Y."/>
            <person name="Jia J."/>
        </authorList>
    </citation>
    <scope>NUCLEOTIDE SEQUENCE [LARGE SCALE GENOMIC DNA]</scope>
    <source>
        <strain evidence="2">cv. AL8/78</strain>
    </source>
</reference>
<dbReference type="EnsemblPlants" id="AET6Gv20301200.8">
    <property type="protein sequence ID" value="AET6Gv20301200.8"/>
    <property type="gene ID" value="AET6Gv20301200"/>
</dbReference>
<proteinExistence type="predicted"/>
<protein>
    <submittedName>
        <fullName evidence="1">Uncharacterized protein</fullName>
    </submittedName>
</protein>
<sequence>IGLHVLSEILRYISPTDVIRLNTTTEGKNLPGGAFWLDAHEGDSQVNLVEIHAAQNSPRHLLVKKEARMIRDLRLIAYFRQCLPRDFPIFSSDDLVQGIAAIDPFQLPLSKIQVIDLHSQVFLVIQYMTSWLVLSSVLDQVHLSLCQRNAHPLGAWDLVSSRLLIFQETAFI</sequence>
<keyword evidence="2" id="KW-1185">Reference proteome</keyword>
<reference evidence="1" key="4">
    <citation type="submission" date="2019-03" db="UniProtKB">
        <authorList>
            <consortium name="EnsemblPlants"/>
        </authorList>
    </citation>
    <scope>IDENTIFICATION</scope>
</reference>
<reference evidence="2" key="1">
    <citation type="journal article" date="2014" name="Science">
        <title>Ancient hybridizations among the ancestral genomes of bread wheat.</title>
        <authorList>
            <consortium name="International Wheat Genome Sequencing Consortium,"/>
            <person name="Marcussen T."/>
            <person name="Sandve S.R."/>
            <person name="Heier L."/>
            <person name="Spannagl M."/>
            <person name="Pfeifer M."/>
            <person name="Jakobsen K.S."/>
            <person name="Wulff B.B."/>
            <person name="Steuernagel B."/>
            <person name="Mayer K.F."/>
            <person name="Olsen O.A."/>
        </authorList>
    </citation>
    <scope>NUCLEOTIDE SEQUENCE [LARGE SCALE GENOMIC DNA]</scope>
    <source>
        <strain evidence="2">cv. AL8/78</strain>
    </source>
</reference>
<dbReference type="Proteomes" id="UP000015105">
    <property type="component" value="Chromosome 6D"/>
</dbReference>
<dbReference type="AlphaFoldDB" id="A0A453NB37"/>
<evidence type="ECO:0000313" key="1">
    <source>
        <dbReference type="EnsemblPlants" id="AET6Gv20301200.8"/>
    </source>
</evidence>
<evidence type="ECO:0000313" key="2">
    <source>
        <dbReference type="Proteomes" id="UP000015105"/>
    </source>
</evidence>
<dbReference type="Gramene" id="AET6Gv20301200.8">
    <property type="protein sequence ID" value="AET6Gv20301200.8"/>
    <property type="gene ID" value="AET6Gv20301200"/>
</dbReference>
<name>A0A453NB37_AEGTS</name>